<feature type="region of interest" description="Disordered" evidence="1">
    <location>
        <begin position="474"/>
        <end position="521"/>
    </location>
</feature>
<dbReference type="AlphaFoldDB" id="A0A819RCN3"/>
<evidence type="ECO:0000313" key="4">
    <source>
        <dbReference type="Proteomes" id="UP000663836"/>
    </source>
</evidence>
<accession>A0A819RCN3</accession>
<feature type="region of interest" description="Disordered" evidence="1">
    <location>
        <begin position="274"/>
        <end position="331"/>
    </location>
</feature>
<evidence type="ECO:0000313" key="3">
    <source>
        <dbReference type="EMBL" id="CAF4038552.1"/>
    </source>
</evidence>
<feature type="compositionally biased region" description="Basic and acidic residues" evidence="1">
    <location>
        <begin position="319"/>
        <end position="331"/>
    </location>
</feature>
<dbReference type="EMBL" id="CAJOBD010005667">
    <property type="protein sequence ID" value="CAF4038552.1"/>
    <property type="molecule type" value="Genomic_DNA"/>
</dbReference>
<organism evidence="3 4">
    <name type="scientific">Rotaria sordida</name>
    <dbReference type="NCBI Taxonomy" id="392033"/>
    <lineage>
        <taxon>Eukaryota</taxon>
        <taxon>Metazoa</taxon>
        <taxon>Spiralia</taxon>
        <taxon>Gnathifera</taxon>
        <taxon>Rotifera</taxon>
        <taxon>Eurotatoria</taxon>
        <taxon>Bdelloidea</taxon>
        <taxon>Philodinida</taxon>
        <taxon>Philodinidae</taxon>
        <taxon>Rotaria</taxon>
    </lineage>
</organism>
<feature type="compositionally biased region" description="Basic and acidic residues" evidence="1">
    <location>
        <begin position="297"/>
        <end position="310"/>
    </location>
</feature>
<dbReference type="Proteomes" id="UP000663836">
    <property type="component" value="Unassembled WGS sequence"/>
</dbReference>
<proteinExistence type="predicted"/>
<protein>
    <submittedName>
        <fullName evidence="3">Uncharacterized protein</fullName>
    </submittedName>
</protein>
<dbReference type="Pfam" id="PF04730">
    <property type="entry name" value="Agro_virD5"/>
    <property type="match status" value="1"/>
</dbReference>
<comment type="caution">
    <text evidence="3">The sequence shown here is derived from an EMBL/GenBank/DDBJ whole genome shotgun (WGS) entry which is preliminary data.</text>
</comment>
<dbReference type="EMBL" id="CAJNOT010005484">
    <property type="protein sequence ID" value="CAF1467007.1"/>
    <property type="molecule type" value="Genomic_DNA"/>
</dbReference>
<reference evidence="3" key="1">
    <citation type="submission" date="2021-02" db="EMBL/GenBank/DDBJ databases">
        <authorList>
            <person name="Nowell W R."/>
        </authorList>
    </citation>
    <scope>NUCLEOTIDE SEQUENCE</scope>
</reference>
<name>A0A819RCN3_9BILA</name>
<gene>
    <name evidence="3" type="ORF">JBS370_LOCUS28365</name>
    <name evidence="2" type="ORF">ZHD862_LOCUS35956</name>
</gene>
<feature type="compositionally biased region" description="Basic and acidic residues" evidence="1">
    <location>
        <begin position="496"/>
        <end position="508"/>
    </location>
</feature>
<sequence>MTAGIGKLASIGSTAAKIGSVSKTAMFIKIMKGVAGQFAHTCLTNIITNKVMEQIQSNAIPKIINLVEENLLTGIFKSISTKVENLYTISTNEAEFEKSFSHIKVHMQGALGKNMLLPQQFNNIRVQVASALDNVYDTFADGLRNSSSKYAKMAGTTIKAVSMVNKIMCAVESVLKFTSTIKTFNNLIEGVFNIKNDNANVQNRNEKIITDRVEQLKNIIKGYIAQKLTRELDRILRQLISGVLKKIGEAIAQITKATVDSLFNKKNLFDKSKTFNQSNDSGQSQVSVEQPSSDVGSQKEKENAAKREDLQNNIKNPKAQRETYEEEAKDKSRGMNLADIMMLANKKKRNIVVYDSKTGTQKVIRPEGVGKIFAFFKTNAKIKHIPDENGGIGHFITGRGNENYIQKNGRKNCLLIAYHESLGRNVDDSFIEKEQKEIYQYTTQHLDKYLRYRANIDSSGQNLMIGGEKIEKPSLCEKDKSPISEDRRGGRWRTSRPHERQSREESLKSQRQRTTSGNIGTYGARKVERTRLQTKYDTEITGKGYESDHAIPYFCLAVGAKLERNTSHGRELENNSPACYVSKDAHRQHISTGSSKKSREFRNHVRVALIEGESASIPIQLIQLEYAYTNSFIKNRKTQSRRISDDSYYNMIMSLRRNPIPYYDDSGSPREIYLSDQDIKECILARWTVVHGKRPTDKQGKKIIRKVFKKYDDRS</sequence>
<evidence type="ECO:0000313" key="2">
    <source>
        <dbReference type="EMBL" id="CAF1467007.1"/>
    </source>
</evidence>
<evidence type="ECO:0000256" key="1">
    <source>
        <dbReference type="SAM" id="MobiDB-lite"/>
    </source>
</evidence>
<feature type="compositionally biased region" description="Basic and acidic residues" evidence="1">
    <location>
        <begin position="474"/>
        <end position="489"/>
    </location>
</feature>
<dbReference type="InterPro" id="IPR006819">
    <property type="entry name" value="Agro_VirD5"/>
</dbReference>
<feature type="compositionally biased region" description="Polar residues" evidence="1">
    <location>
        <begin position="274"/>
        <end position="296"/>
    </location>
</feature>
<dbReference type="Proteomes" id="UP000663864">
    <property type="component" value="Unassembled WGS sequence"/>
</dbReference>